<protein>
    <recommendedName>
        <fullName evidence="3">5'-nucleotidase</fullName>
        <ecNumber evidence="3">3.1.3.5</ecNumber>
    </recommendedName>
</protein>
<evidence type="ECO:0000256" key="5">
    <source>
        <dbReference type="ARBA" id="ARBA00022801"/>
    </source>
</evidence>
<evidence type="ECO:0000313" key="8">
    <source>
        <dbReference type="EMBL" id="RJF92558.1"/>
    </source>
</evidence>
<dbReference type="PANTHER" id="PTHR30457:SF0">
    <property type="entry name" value="PHOSPHATASE, PUTATIVE (AFU_ORTHOLOGUE AFUA_4G01070)-RELATED"/>
    <property type="match status" value="1"/>
</dbReference>
<feature type="chain" id="PRO_5017357062" description="5'-nucleotidase" evidence="6">
    <location>
        <begin position="25"/>
        <end position="338"/>
    </location>
</feature>
<feature type="signal peptide" evidence="6">
    <location>
        <begin position="1"/>
        <end position="24"/>
    </location>
</feature>
<comment type="similarity">
    <text evidence="2">Belongs to the SurE nucleotidase family.</text>
</comment>
<evidence type="ECO:0000256" key="6">
    <source>
        <dbReference type="SAM" id="SignalP"/>
    </source>
</evidence>
<keyword evidence="9" id="KW-1185">Reference proteome</keyword>
<comment type="catalytic activity">
    <reaction evidence="1">
        <text>a ribonucleoside 5'-phosphate + H2O = a ribonucleoside + phosphate</text>
        <dbReference type="Rhea" id="RHEA:12484"/>
        <dbReference type="ChEBI" id="CHEBI:15377"/>
        <dbReference type="ChEBI" id="CHEBI:18254"/>
        <dbReference type="ChEBI" id="CHEBI:43474"/>
        <dbReference type="ChEBI" id="CHEBI:58043"/>
        <dbReference type="EC" id="3.1.3.5"/>
    </reaction>
</comment>
<evidence type="ECO:0000256" key="4">
    <source>
        <dbReference type="ARBA" id="ARBA00022723"/>
    </source>
</evidence>
<evidence type="ECO:0000313" key="9">
    <source>
        <dbReference type="Proteomes" id="UP000265955"/>
    </source>
</evidence>
<keyword evidence="6" id="KW-0732">Signal</keyword>
<sequence length="338" mass="34635">MRIPKPSSILGLSLALAIAAPAQALNIVITNDDGFEASFIHALYQRLKAAGHSVIISAPTADSSGQGGALNFLRPVTTMTKDSRAGAVKAGAPGIGTLASDADVHYVDSTPVASALYGIDVAAQRKWGKAPDLLVSGINYGNNTGIINNGSGTVNAALIAINRGVPAIAASAEAPTSYRSHDKLVAGDVEYENADIVVRLVNELDKQKSVAGGKLLPDGIGLNVNMPKFAKGAAANLPIKFSKEGIASSAMPFFVPDLSKDAMANSYIPGGAPPLPGVTLYIGGTPPANVIMLTDTDPTSEQNVVKSGAVAVSVISVNHQADRAPEAAIRLKLNNLAK</sequence>
<dbReference type="EMBL" id="QYUO01000003">
    <property type="protein sequence ID" value="RJF92558.1"/>
    <property type="molecule type" value="Genomic_DNA"/>
</dbReference>
<gene>
    <name evidence="8" type="ORF">D3871_28600</name>
</gene>
<feature type="domain" description="Survival protein SurE-like phosphatase/nucleotidase" evidence="7">
    <location>
        <begin position="27"/>
        <end position="233"/>
    </location>
</feature>
<keyword evidence="4" id="KW-0479">Metal-binding</keyword>
<evidence type="ECO:0000259" key="7">
    <source>
        <dbReference type="Pfam" id="PF01975"/>
    </source>
</evidence>
<dbReference type="GO" id="GO:0008253">
    <property type="term" value="F:5'-nucleotidase activity"/>
    <property type="evidence" value="ECO:0007669"/>
    <property type="project" value="UniProtKB-EC"/>
</dbReference>
<accession>A0A3A3FJJ5</accession>
<dbReference type="Proteomes" id="UP000265955">
    <property type="component" value="Unassembled WGS sequence"/>
</dbReference>
<dbReference type="InterPro" id="IPR036523">
    <property type="entry name" value="SurE-like_sf"/>
</dbReference>
<dbReference type="Pfam" id="PF01975">
    <property type="entry name" value="SurE"/>
    <property type="match status" value="1"/>
</dbReference>
<evidence type="ECO:0000256" key="1">
    <source>
        <dbReference type="ARBA" id="ARBA00000815"/>
    </source>
</evidence>
<dbReference type="InterPro" id="IPR002828">
    <property type="entry name" value="SurE-like_Pase/nucleotidase"/>
</dbReference>
<dbReference type="OrthoDB" id="9780815at2"/>
<dbReference type="GO" id="GO:0046872">
    <property type="term" value="F:metal ion binding"/>
    <property type="evidence" value="ECO:0007669"/>
    <property type="project" value="UniProtKB-KW"/>
</dbReference>
<evidence type="ECO:0000256" key="3">
    <source>
        <dbReference type="ARBA" id="ARBA00012643"/>
    </source>
</evidence>
<dbReference type="PANTHER" id="PTHR30457">
    <property type="entry name" value="5'-NUCLEOTIDASE SURE"/>
    <property type="match status" value="1"/>
</dbReference>
<dbReference type="RefSeq" id="WP_119772499.1">
    <property type="nucleotide sequence ID" value="NZ_QYUO01000003.1"/>
</dbReference>
<dbReference type="InterPro" id="IPR030048">
    <property type="entry name" value="SurE"/>
</dbReference>
<name>A0A3A3FJJ5_9BURK</name>
<dbReference type="SUPFAM" id="SSF64167">
    <property type="entry name" value="SurE-like"/>
    <property type="match status" value="1"/>
</dbReference>
<keyword evidence="5" id="KW-0378">Hydrolase</keyword>
<dbReference type="Gene3D" id="3.40.1210.10">
    <property type="entry name" value="Survival protein SurE-like phosphatase/nucleotidase"/>
    <property type="match status" value="1"/>
</dbReference>
<proteinExistence type="inferred from homology"/>
<comment type="caution">
    <text evidence="8">The sequence shown here is derived from an EMBL/GenBank/DDBJ whole genome shotgun (WGS) entry which is preliminary data.</text>
</comment>
<evidence type="ECO:0000256" key="2">
    <source>
        <dbReference type="ARBA" id="ARBA00011062"/>
    </source>
</evidence>
<organism evidence="8 9">
    <name type="scientific">Noviherbaspirillum saxi</name>
    <dbReference type="NCBI Taxonomy" id="2320863"/>
    <lineage>
        <taxon>Bacteria</taxon>
        <taxon>Pseudomonadati</taxon>
        <taxon>Pseudomonadota</taxon>
        <taxon>Betaproteobacteria</taxon>
        <taxon>Burkholderiales</taxon>
        <taxon>Oxalobacteraceae</taxon>
        <taxon>Noviherbaspirillum</taxon>
    </lineage>
</organism>
<reference evidence="9" key="1">
    <citation type="submission" date="2018-09" db="EMBL/GenBank/DDBJ databases">
        <authorList>
            <person name="Zhu H."/>
        </authorList>
    </citation>
    <scope>NUCLEOTIDE SEQUENCE [LARGE SCALE GENOMIC DNA]</scope>
    <source>
        <strain evidence="9">K1R23-30</strain>
    </source>
</reference>
<dbReference type="AlphaFoldDB" id="A0A3A3FJJ5"/>
<dbReference type="EC" id="3.1.3.5" evidence="3"/>